<dbReference type="SMART" id="SM00150">
    <property type="entry name" value="SPEC"/>
    <property type="match status" value="42"/>
</dbReference>
<dbReference type="Gene3D" id="1.20.58.60">
    <property type="match status" value="30"/>
</dbReference>
<dbReference type="KEGG" id="lgi:LOTGIDRAFT_167389"/>
<dbReference type="HOGENOM" id="CLU_000025_0_0_1"/>
<reference evidence="17 18" key="1">
    <citation type="journal article" date="2013" name="Nature">
        <title>Insights into bilaterian evolution from three spiralian genomes.</title>
        <authorList>
            <person name="Simakov O."/>
            <person name="Marletaz F."/>
            <person name="Cho S.J."/>
            <person name="Edsinger-Gonzales E."/>
            <person name="Havlak P."/>
            <person name="Hellsten U."/>
            <person name="Kuo D.H."/>
            <person name="Larsson T."/>
            <person name="Lv J."/>
            <person name="Arendt D."/>
            <person name="Savage R."/>
            <person name="Osoegawa K."/>
            <person name="de Jong P."/>
            <person name="Grimwood J."/>
            <person name="Chapman J.A."/>
            <person name="Shapiro H."/>
            <person name="Aerts A."/>
            <person name="Otillar R.P."/>
            <person name="Terry A.Y."/>
            <person name="Boore J.L."/>
            <person name="Grigoriev I.V."/>
            <person name="Lindberg D.R."/>
            <person name="Seaver E.C."/>
            <person name="Weisblat D.A."/>
            <person name="Putnam N.H."/>
            <person name="Rokhsar D.S."/>
        </authorList>
    </citation>
    <scope>NUCLEOTIDE SEQUENCE [LARGE SCALE GENOMIC DNA]</scope>
</reference>
<feature type="domain" description="Calponin-homology (CH)" evidence="16">
    <location>
        <begin position="163"/>
        <end position="268"/>
    </location>
</feature>
<dbReference type="InterPro" id="IPR057057">
    <property type="entry name" value="Spectrin_SYNE1"/>
</dbReference>
<feature type="coiled-coil region" evidence="14">
    <location>
        <begin position="5271"/>
        <end position="5305"/>
    </location>
</feature>
<evidence type="ECO:0000256" key="15">
    <source>
        <dbReference type="SAM" id="MobiDB-lite"/>
    </source>
</evidence>
<evidence type="ECO:0000256" key="3">
    <source>
        <dbReference type="ARBA" id="ARBA00004245"/>
    </source>
</evidence>
<feature type="region of interest" description="Disordered" evidence="15">
    <location>
        <begin position="6552"/>
        <end position="6630"/>
    </location>
</feature>
<keyword evidence="5" id="KW-0963">Cytoplasm</keyword>
<dbReference type="PANTHER" id="PTHR47535:SF1">
    <property type="entry name" value="NESPRIN-1"/>
    <property type="match status" value="1"/>
</dbReference>
<feature type="compositionally biased region" description="Polar residues" evidence="15">
    <location>
        <begin position="6413"/>
        <end position="6429"/>
    </location>
</feature>
<dbReference type="GO" id="GO:0030017">
    <property type="term" value="C:sarcomere"/>
    <property type="evidence" value="ECO:0007669"/>
    <property type="project" value="UniProtKB-SubCell"/>
</dbReference>
<evidence type="ECO:0000256" key="4">
    <source>
        <dbReference type="ARBA" id="ARBA00008619"/>
    </source>
</evidence>
<feature type="coiled-coil region" evidence="14">
    <location>
        <begin position="4488"/>
        <end position="4545"/>
    </location>
</feature>
<dbReference type="InterPro" id="IPR036872">
    <property type="entry name" value="CH_dom_sf"/>
</dbReference>
<dbReference type="FunFam" id="1.10.418.10:FF:000033">
    <property type="entry name" value="nesprin-1 isoform X1"/>
    <property type="match status" value="1"/>
</dbReference>
<keyword evidence="6" id="KW-0812">Transmembrane</keyword>
<feature type="domain" description="Calponin-homology (CH)" evidence="16">
    <location>
        <begin position="30"/>
        <end position="137"/>
    </location>
</feature>
<dbReference type="Pfam" id="PF00307">
    <property type="entry name" value="CH"/>
    <property type="match status" value="2"/>
</dbReference>
<dbReference type="PANTHER" id="PTHR47535">
    <property type="entry name" value="MUSCLE-SPECIFIC PROTEIN 300 KDA, ISOFORM G"/>
    <property type="match status" value="1"/>
</dbReference>
<feature type="coiled-coil region" evidence="14">
    <location>
        <begin position="2487"/>
        <end position="2514"/>
    </location>
</feature>
<feature type="coiled-coil region" evidence="14">
    <location>
        <begin position="1246"/>
        <end position="1280"/>
    </location>
</feature>
<evidence type="ECO:0000313" key="17">
    <source>
        <dbReference type="EMBL" id="ESO86156.1"/>
    </source>
</evidence>
<dbReference type="InterPro" id="IPR001715">
    <property type="entry name" value="CH_dom"/>
</dbReference>
<dbReference type="RefSeq" id="XP_009063117.1">
    <property type="nucleotide sequence ID" value="XM_009064869.1"/>
</dbReference>
<comment type="similarity">
    <text evidence="4">Belongs to the nesprin family.</text>
</comment>
<evidence type="ECO:0000256" key="9">
    <source>
        <dbReference type="ARBA" id="ARBA00023054"/>
    </source>
</evidence>
<dbReference type="CDD" id="cd21243">
    <property type="entry name" value="CH_SYNE1_rpt2"/>
    <property type="match status" value="1"/>
</dbReference>
<feature type="coiled-coil region" evidence="14">
    <location>
        <begin position="2971"/>
        <end position="3008"/>
    </location>
</feature>
<dbReference type="PROSITE" id="PS00020">
    <property type="entry name" value="ACTININ_2"/>
    <property type="match status" value="1"/>
</dbReference>
<evidence type="ECO:0000256" key="11">
    <source>
        <dbReference type="ARBA" id="ARBA00023203"/>
    </source>
</evidence>
<evidence type="ECO:0000256" key="7">
    <source>
        <dbReference type="ARBA" id="ARBA00022737"/>
    </source>
</evidence>
<feature type="coiled-coil region" evidence="14">
    <location>
        <begin position="6145"/>
        <end position="6179"/>
    </location>
</feature>
<keyword evidence="12" id="KW-0206">Cytoskeleton</keyword>
<dbReference type="FunFam" id="1.10.418.10:FF:000037">
    <property type="entry name" value="nesprin-1 isoform X1"/>
    <property type="match status" value="1"/>
</dbReference>
<dbReference type="Gene3D" id="1.10.418.10">
    <property type="entry name" value="Calponin-like domain"/>
    <property type="match status" value="2"/>
</dbReference>
<feature type="compositionally biased region" description="Polar residues" evidence="15">
    <location>
        <begin position="6255"/>
        <end position="6287"/>
    </location>
</feature>
<dbReference type="SUPFAM" id="SSF46966">
    <property type="entry name" value="Spectrin repeat"/>
    <property type="match status" value="44"/>
</dbReference>
<dbReference type="Pfam" id="PF00435">
    <property type="entry name" value="Spectrin"/>
    <property type="match status" value="15"/>
</dbReference>
<keyword evidence="11" id="KW-0009">Actin-binding</keyword>
<feature type="region of interest" description="Disordered" evidence="15">
    <location>
        <begin position="6198"/>
        <end position="6287"/>
    </location>
</feature>
<dbReference type="PROSITE" id="PS50021">
    <property type="entry name" value="CH"/>
    <property type="match status" value="2"/>
</dbReference>
<dbReference type="CTD" id="20240603"/>
<dbReference type="CDD" id="cd00176">
    <property type="entry name" value="SPEC"/>
    <property type="match status" value="19"/>
</dbReference>
<feature type="coiled-coil region" evidence="14">
    <location>
        <begin position="2340"/>
        <end position="2374"/>
    </location>
</feature>
<feature type="coiled-coil region" evidence="14">
    <location>
        <begin position="2273"/>
        <end position="2310"/>
    </location>
</feature>
<dbReference type="Proteomes" id="UP000030746">
    <property type="component" value="Unassembled WGS sequence"/>
</dbReference>
<comment type="subcellular location">
    <subcellularLocation>
        <location evidence="3">Cytoplasm</location>
        <location evidence="3">Cytoskeleton</location>
    </subcellularLocation>
    <subcellularLocation>
        <location evidence="2">Cytoplasm</location>
        <location evidence="2">Myofibril</location>
        <location evidence="2">Sarcomere</location>
    </subcellularLocation>
    <subcellularLocation>
        <location evidence="1">Nucleus membrane</location>
    </subcellularLocation>
</comment>
<evidence type="ECO:0000256" key="14">
    <source>
        <dbReference type="SAM" id="Coils"/>
    </source>
</evidence>
<feature type="coiled-coil region" evidence="14">
    <location>
        <begin position="5056"/>
        <end position="5083"/>
    </location>
</feature>
<evidence type="ECO:0000256" key="6">
    <source>
        <dbReference type="ARBA" id="ARBA00022692"/>
    </source>
</evidence>
<accession>V3ZYT9</accession>
<organism evidence="17 18">
    <name type="scientific">Lottia gigantea</name>
    <name type="common">Giant owl limpet</name>
    <dbReference type="NCBI Taxonomy" id="225164"/>
    <lineage>
        <taxon>Eukaryota</taxon>
        <taxon>Metazoa</taxon>
        <taxon>Spiralia</taxon>
        <taxon>Lophotrochozoa</taxon>
        <taxon>Mollusca</taxon>
        <taxon>Gastropoda</taxon>
        <taxon>Patellogastropoda</taxon>
        <taxon>Lottioidea</taxon>
        <taxon>Lottiidae</taxon>
        <taxon>Lottia</taxon>
    </lineage>
</organism>
<dbReference type="InterPro" id="IPR002017">
    <property type="entry name" value="Spectrin_repeat"/>
</dbReference>
<evidence type="ECO:0000259" key="16">
    <source>
        <dbReference type="PROSITE" id="PS50021"/>
    </source>
</evidence>
<feature type="region of interest" description="Disordered" evidence="15">
    <location>
        <begin position="6465"/>
        <end position="6484"/>
    </location>
</feature>
<evidence type="ECO:0000256" key="13">
    <source>
        <dbReference type="ARBA" id="ARBA00023242"/>
    </source>
</evidence>
<evidence type="ECO:0000256" key="12">
    <source>
        <dbReference type="ARBA" id="ARBA00023212"/>
    </source>
</evidence>
<feature type="region of interest" description="Disordered" evidence="15">
    <location>
        <begin position="6409"/>
        <end position="6449"/>
    </location>
</feature>
<evidence type="ECO:0000313" key="18">
    <source>
        <dbReference type="Proteomes" id="UP000030746"/>
    </source>
</evidence>
<dbReference type="STRING" id="225164.V3ZYT9"/>
<dbReference type="InterPro" id="IPR018159">
    <property type="entry name" value="Spectrin/alpha-actinin"/>
</dbReference>
<dbReference type="Pfam" id="PF25034">
    <property type="entry name" value="Spectrin_SYNE1"/>
    <property type="match status" value="1"/>
</dbReference>
<dbReference type="OrthoDB" id="18740at2759"/>
<evidence type="ECO:0000256" key="2">
    <source>
        <dbReference type="ARBA" id="ARBA00004204"/>
    </source>
</evidence>
<dbReference type="InterPro" id="IPR047291">
    <property type="entry name" value="CH_SYNE1_rpt2"/>
</dbReference>
<keyword evidence="10" id="KW-0472">Membrane</keyword>
<feature type="coiled-coil region" evidence="14">
    <location>
        <begin position="971"/>
        <end position="1032"/>
    </location>
</feature>
<dbReference type="InterPro" id="IPR001589">
    <property type="entry name" value="Actinin_actin-bd_CS"/>
</dbReference>
<keyword evidence="18" id="KW-1185">Reference proteome</keyword>
<dbReference type="PROSITE" id="PS00019">
    <property type="entry name" value="ACTININ_1"/>
    <property type="match status" value="1"/>
</dbReference>
<dbReference type="SUPFAM" id="SSF47576">
    <property type="entry name" value="Calponin-homology domain, CH-domain"/>
    <property type="match status" value="1"/>
</dbReference>
<keyword evidence="8" id="KW-1133">Transmembrane helix</keyword>
<dbReference type="GO" id="GO:0005640">
    <property type="term" value="C:nuclear outer membrane"/>
    <property type="evidence" value="ECO:0007669"/>
    <property type="project" value="TreeGrafter"/>
</dbReference>
<gene>
    <name evidence="17" type="ORF">LOTGIDRAFT_167389</name>
</gene>
<evidence type="ECO:0000256" key="10">
    <source>
        <dbReference type="ARBA" id="ARBA00023136"/>
    </source>
</evidence>
<dbReference type="GO" id="GO:0007097">
    <property type="term" value="P:nuclear migration"/>
    <property type="evidence" value="ECO:0007669"/>
    <property type="project" value="TreeGrafter"/>
</dbReference>
<feature type="coiled-coil region" evidence="14">
    <location>
        <begin position="6042"/>
        <end position="6093"/>
    </location>
</feature>
<feature type="coiled-coil region" evidence="14">
    <location>
        <begin position="1962"/>
        <end position="1989"/>
    </location>
</feature>
<evidence type="ECO:0000256" key="1">
    <source>
        <dbReference type="ARBA" id="ARBA00004126"/>
    </source>
</evidence>
<dbReference type="GO" id="GO:0034993">
    <property type="term" value="C:meiotic nuclear membrane microtubule tethering complex"/>
    <property type="evidence" value="ECO:0007669"/>
    <property type="project" value="TreeGrafter"/>
</dbReference>
<feature type="coiled-coil region" evidence="14">
    <location>
        <begin position="1815"/>
        <end position="1849"/>
    </location>
</feature>
<dbReference type="SMART" id="SM00033">
    <property type="entry name" value="CH"/>
    <property type="match status" value="2"/>
</dbReference>
<keyword evidence="7" id="KW-0677">Repeat</keyword>
<dbReference type="InterPro" id="IPR052403">
    <property type="entry name" value="LINC-complex_assoc"/>
</dbReference>
<keyword evidence="9 14" id="KW-0175">Coiled coil</keyword>
<dbReference type="EMBL" id="KB203149">
    <property type="protein sequence ID" value="ESO86156.1"/>
    <property type="molecule type" value="Genomic_DNA"/>
</dbReference>
<feature type="coiled-coil region" evidence="14">
    <location>
        <begin position="4273"/>
        <end position="4330"/>
    </location>
</feature>
<proteinExistence type="inferred from homology"/>
<name>V3ZYT9_LOTGI</name>
<feature type="coiled-coil region" evidence="14">
    <location>
        <begin position="5915"/>
        <end position="6010"/>
    </location>
</feature>
<feature type="coiled-coil region" evidence="14">
    <location>
        <begin position="2563"/>
        <end position="2631"/>
    </location>
</feature>
<dbReference type="GO" id="GO:0051015">
    <property type="term" value="F:actin filament binding"/>
    <property type="evidence" value="ECO:0007669"/>
    <property type="project" value="TreeGrafter"/>
</dbReference>
<feature type="coiled-coil region" evidence="14">
    <location>
        <begin position="1156"/>
        <end position="1190"/>
    </location>
</feature>
<sequence>MAGYLDSVGGNSKERAFTNRVNWLKDEQERVQKKTFTNWMNTYLCQHVPPEKVDDLFEDIKSGVVLLSLLEVLSGETLKMERGKNIKRPHFLSNIKKALDFLEGKKIKMVNINTTDIADGKPAIVLGLIWTIILYFQIEETMSQVPNVQDLTGEGPSASKKMALPKKNLLAWVDSVLGKKYGIEVKDFGPSWRSGVAFNQLIHNINPNLIDMEGVKQQTARVNLERAFSIADSELGIPRLLDAEDVDVAKPDEKSIMTYVAQFLKKYPDAGDSKLQGIPSKMDTPDQEMSAYFSLYNWLSKDAAEILANTRGPVTDRHSEFLDYLGFKTELDRRETVYLALKDRAMTGKFKRVNPQEWQQLQDKWEETEELTRLWLLKLDQSYPGRLGEFGRWLYEAETLLKKPEESFDNPEDMASYIGELLAEHKRFFKDLEPQKKFFEQVKKAGHFEGEQLDPPHMDLMAKRLQRVCTLAPVRQRRLDYEGAKMRVWSIMLMTEDKIKSWKVKYGWQEEVEEMYKDYENLVQGNQLIMTYDSTFAEVKGKGDTYRKDAKVSPEVKNIPEEIESISTKWRVLSQEIQGLKPTFEKQIVMWKNYASDVNALTAWLDGGEKVMKENSAENRAYFFGDTSDIEKKFVTLNKSGEYLIGTSQQPIADEIRQTIEDLNNHFNVLKQDFTVYQQNEVVDKARSEYTSGYSTVHEWLEYADSIVQSPVPCIHADLKEYLLKLEELSTRVPDIENEFKVITKTAQSLVKNTPPEVINEMLQNLNIKKEIIVRIRKQIPDKKKYLKAVLPNVESLETGLIDLNKWLDEGEDLIQSHKMEGNAADSETTLEQHKAFFSQLIYQKSILESKNKVYNKICSTKPKLNNVDFQPVDDVMNTVNTRFQNLQTSSKDWERKLESQVKLWRLLGVKQTQLEEWLDNAEAILEENSDDVESLIRKHRRFFDRVDEKPLKEYLSAGKQILQTLSQPDSQQLQLEMEQLEARYKNILHHAPLRLLHLEFSLPEGKFCQNMETAEKALKQHQEQLQSRVNVKEALLKHKQIFQDGQLMPTMEKYLESMGEKGNMLMKLTKTDSTLVDRHKDYVDQYNKLQSYVGNIHLQLKQLPERWKEYHNRLSEFSTWVQEVEGLITEMKKPNLSSEEYREALAKFQKAMKNRAKYADEAKWLEDNLNELNQDSNTADARKEREKLQNLINRFDKLKPAMDQTAGKSSIYTKSFDYRDNLSRQFGWLDDAHKHVMEQPCIDSLEQAKECLNEHEGIMRRLEEEKARVMADLEAGRRLQQDKDAPDFVSKAVADLDKKWKDTNHLAKAKQEKLRAQVENWESYEGNRGLLMKYLKDAEAELEKPPASPGQDQAEKDFHNKKELQKSLNKLKGSLSEMQKLNSLLCEGASRERQGPLKAEVSDIDVKLDNIAKRLNAKLADLETTISKWAEYYKRLNHFCDWLNERESNLNEVYENKGDSPEQKLEKAEEISTEVYENHISLETLEKDARGLTQNFRSRETSALKTKLTSVRRQWESLCSRAKDRSTTLSGNVAHWQKYQNLQSQLTPWIVKGEKYCATELPKCTSLAEAQELYNLHQSFLQECENNLPIFDKMSTEAGYLLEQPNVARELDGIQKRWGNILNTSDDRTHKLDKMYGAWTAYENEVADFREILQKFQNRLAVEPNMSSSDVHVLEHELALAKSLQEEIRGHQPRLNTLQRLFEQVQPHANTEGFQHLKAQQEEIKSIWGDVNADALERVKMLNSALSHRRDLFSQADSLEAWMKKMQRKIAAGGDIYSDEIPETSAKLREIRSEFSQQDPTLQMIQQEFRDMMQNCSEEEAAILSERLDRLLNNYSDMEDTIQKREQLCENWINFNDKQKEAQARLKALQARLASPDVKEDEVIQIKREIEMIKNGLQNWNQQSEPLDELMVNAKMTIKDRATQRSLHFGSEVQGIANSCDNVMYEAERKEEHLGELHQLSDDFSDKKKQLIAKLGDLEKKINSAKVNKSDLQGLKDLVSEIEDVRDEMYALNPEYEQFRELGRQIMQADVDKSPIVQTQLNQVNEAWDRVQSLLGDKHQTYTSYVNLWMQYNDAKSGVNHVLDDIDPVVRQDIAFNNPDDVKKSLDQHRNAGFELQANQTQLEHMNNKGLQLFDELKKLPNFNAQELVQDLDTMNHDWETANGIIEDHEKNLEAQLVCWDQINSGREEVASWLNGTMDKLGDSIKNFNDTASVESKLAKYKEEAPYHKSVLEEITQKIADLKELNKNKPLPELERSQREMTEKFENATMLANQLDSTMSTFADEQKQLEKEMEEQSELLNEMRELMTKCDDLSGNDEDVVARYQALKESIELYCVWFVDGEKRSNQEVQEKLLEKQRRIAAIQDKSAALQAKYPSAESASLVKDANTLSRKLETMLGRADRIEDSLKGTLEQRYIDAVNQEGRWLNSAKEKVMWCEDIGGDRYSVESKLDTIKELHGGLAEGQQRKAATEEKLRLLRSILPRERLLELEGQNQQMEQEFQGLIGQIAQTQNKLETSIDQWSEYDGRYEKLAQWLKDMEARSRNESGLKPDTPSKKDQLEAYKDMLDEVQSHQNDFENLKDAAYKISRTTGDNRTASYATQLYTRYKNLADNIKENVDKCEQNIDDHQQFLENEQEFKTWLESADGLLNDCKKQGGDEESLNAKLQLVQNIVASKDQGLARFNRALESGEKLFPNTSNEGRDVVRHELRGLRESWDRFNDNLNDTQRELDSSRMKWSTFDENYDQLTQWLAETEHQLGHEPDVKNSLPEKKAQLQHLKTRCQDILSHKPMIDSISDKGTALSSAQVQTKLNKLNDKYNTLCSFAKESVKNLENGVDEHEKYQDATQQCRDWMSVTNDKLAVCGEVGGDKKSLQNRLDRVEDLKNSLKDGEAKVKNAHYHGEKAMQTTAPQGQATVQHELNTLTQDWENLVDRMGETQQGLMHAIQAVDHYDGSCDNLNKWLREVEGEIKSVEYKSTLNDKENQLQKLKNLLRDVNEKQNQFDEVQTMAATIPSSDGRLVNYSTQLVTRYDTAKSTLKDLIGKWEELCEEHQVYEGNYEECAEWLNTLQKRTDICSDLAGDKHDVEDRLVRLHELSAEKDQEASKIHQTIESGEKLYSTTSSEGRDVIRQDLRALREQWENVCDRLSETNRKLDSSLNQWSSYDENSEKFHKWLIDMEVKLKEDADLKTTLPDKKAQLQNHKILHQDILSRQYVMENLTKKANSLMHSTPSARVNKFVAELQKKYNKLCDTSKTILDTLDQSARDHQQYQDSYQDCQDWLNSSRDKIAACTDRSGDKMSLQSKRERLREFVNSVPEGEKKLQNTLELGDVTAKNTSSQGREILKREIEHIQREWQDYLSLIEMSETSLEQAMVQWGDFETKFDSCAAWLKNMEQQVKNYDLKSTVGEKQAHVEKLKKQREEILAHQPDIDRFTDDAQNLLHTSSDIRLSTQVSNLTNRYQGLLTLVKDLINKWEKFVIDHQTYDNRIDDFNQWIMIEDQKLSSCQQPVSSQDSLEEKKTVLQMLFAEKEHGLQKLNSSIEAGERLYPDTAGPGREKVRQELRTAKENWEQLFSGLNDAQRKVDTFLIQWSSYADGQESLQRWMSETESALRADVDMKNTLQEKRTQLQKHRSLLQDITSHQRMVDSVVEKAQGVLQTTSNPDVASFITNINSRYEKLASDAKTLIARSEENVEVHQKYQDSLQTVVDWLSHMKDKQNMCGDTTGDRHTIQNKLERLSELVTNLSDGVDRIKECETYAENTMNTTALKGRQGIQQELDVLHLDWEDYKIKLSSLRDSLEQALYYWTLYEENYSKMSQWIKDLEKQVKDMPNRSTLDEKQESLRKCQEIVQEVKGRQRDIDKFADDAQTLQNLTNEGRVGTFVSQLVTRYQNLLTNSKENVKKCEQNVEDHKLFKEKLADCNQWLTKSRNKFNNCPDTGNSRAALEDSLEKVQDLLRDRDAGFAKLNQVIESGEHLYPTTATEGREAIRQELRKLKLGFEGLYDDLSATQRKLEVSLVQWTSFDDSHSQVDNWLRDMELQLHGSIPLRSTLEEKKTQLQNFKALHQDVLSYQRVIESIGDKAQSLVHSSPDSDLNKFTSQTSSRYQKLCQASKDYVQQYEVLVSDHQQYNDAYNMCVEWLNSIREKLSACADVSGDRHAIQNRLDKIQDILATKLEGEPKVNNVMKLAEKVLPNTAPQGKDIIVRETDALREDWEAFMTALVKTKSDLEKCMDQWKEFETWHEKCASWLKDTEHKIREVDLKATLKEKITQLDKLKRLHEEIHGHQKDMDSLSDSAQDLLRLSTDTRVISQASQLSTKYQTLQVNIKELIRRWEQYVIDHQSYSESFEHCKNWLIDMRSKINDVIETNGDKHTIQQRLTRVQDLLSAKEEGLHMLQIALDNLQVVLPNTSVTGRDNMRREMQQLQQEYDALSADLNESKMRQESCLSQWTVYDDSTEQLERWLHDLEGQIQVESQPQNTLQEKKLQLERIKVLQLNINAQQSTIDNLNEKAQTLKQMSHDSNLTNQIKQIVDRYDKLRTQVKDLLQNGEKYVRDHQIYCDVFMETSDWLTASIDRLSICSVVRGDRTVIEAQVHKVQDIHTTQEIGKKKLDNVLTKGKTVLPQTSTQGQKLIQEEIDNLMKDFEHFQSDLKTSLDSLSNLSGKWQSYEEYYNELSKWIKDTETRMKTEADLCATLDQKHSQVLKQRSLHEEILNEQESFEKLGEQAQLLMQTSPDSRLSTQLTQLTSRYSSLMSQSKELLKRYEQYLADHEQYDKVYDETVQWLSNTREKLAINTDVTGDKQKIQKQIDRLKEFVIMKEEGQMLIHTTNNWGEKTMTNTSVDGRESIRQDLQGLQQDWESLISDVTDTKVMLEARLLQWTDFDASLDGIQRWIKETEKKLKSSQLKGDISEKRNELQKIKVSYQDIVSYEQMIESVNNKAVELEPSATGSRIVSDSSTLATKYNTLKEQAKDLLARNEQYVANHQDFLDACNNFNSWLRTAREKHATCSDTFGEKTSIESKIERSKSLMASLNEGAHRLAQANKAGEATLTSTSPSGQTKIRQELQAMNKEFEEYRNQLLHSQAELDNCHSRWEDFEHSYIDFNNWLKETESILRAEMEYKSTVEEKKQQWTQYQYHLDEVLSHQTSLDDVSEKAQALLQTNADAKTSHAITQLTTRYQSIIALAKDLVHCSENNYDNHVNYRERLQVFTEWLKDIKRKIKTIEDDRGNRENVNIRLSQFDEIQNGMDQGHSYLRALLDACEKTLPSTNPRGCQSIRQESEKAKVEYENLLTEMSQAKRNLENALTHWGDYDRLQDQLHDWLTDVEHRMMADPDLKNDLPEKRSTLEKYKALLADILAHKDMMSRLEEKSGQVNDPTPQTRVAQLKARYQSVLNASKDLVSRMGGQVELHEEYRKAYIACLDWLANNKHRLQRLSDYSGDKKTLQDRLLQLREFKSELKRGQEMVETAAGLGNQVCQQTAPRGQEVIQQEVKSLRDDWNMFASAVNDVEANLETSITNWSQLNEEQESFLEWIEKKGREVKEQLEPTSNQFKKQQQLRRGEDLCDNITDNKVILEKVREKGDAIAQRSSDPRLSNNMMQLSTKYQSLCSSAKNMVRKLRDNVDDHREYDDALNNGDKWLKWIRDRVEACKDTSGDWNATQDRIDDIKDITANMDEGLQKVNHVCDLAERILPNTSMDGKKMVEEQVTDLTNNWDKLNSSISEVTAMLEGVQQRWHDYEEYFGSLVRWLAEKESLLRSEPELKATLAEKKIQLDKYQMILTDIESHNRLINELADRVANLQALCDNPQIANSLSDVQQRFEAVRNRCQDIVEMLQDRYDEHLLFHETQQDCEKWLLDTSFRLMSHNSLNVSTMELTERQIEKHKAIVREITNYRSTMDHVNQIGQSLVLNNPNILKLAEQVQSQLQNLEQSYVNLQSTAQQIKDRLQDILKKWQTYKKLLEKTEEYLTDDVVEWLEEAESNIPDSIDEAQQQREATQALLEKLYERKQELAATAHTCENLGSMENLNQEETSLESPLNQFAGQVNQHMQETIAKVEKRLDRLRDMMRQWEGVDRTRADLKQWLRNRQEEVADLENRPAKLHSEAAELDIDRLKGIRDEVEGRGPAIDDLLSQYCDLTNHNDTIVDPAIRALKDDWEELLGQIDNLLADREHALNAARDLQEHQDSMDEDLANYVRELERIDQSDGNMTERSARLQQRTRRKCRATQTPTLASRGTPFDPFDSDDDSYPKRPPFRRGNGNHSRTNLNLSSDRFSPSPRNGQFKTDPRTLNLSRDRSLYQSHDRSFNNSRNFHDHSFRKGGAAAYLESESEESGYGDTFAETMNASSFDTQLNDTLSASIHLKETIIVYDSDGEGSTDSYIEGYFAPTDPENMHDIGCQTPGHVRTQTDESLFAATPRSIQTQTPRSRSRQNGDISMESIGSKKRKKKSSSRSDLLRSILSEVKDIKKQHGIDSDSVCDDNESVNSETSIKKETLKSLYKDMKDLKSQGSQDNAATQTMSQQSTQTPFFPEGAEAYPSHHGNIQEKLDEVRYLRSNRTTPSHLRGSHPSLLESPMEARYAGSSGTTPARFGSPTPMTSAPARAANPPPYGNANSPYQYADGHYSGTPVEPLPTPRMVTQDDLDAVQQRINRLQNYQISPNRSQPIFREHRRLIPIGREYVQPRRLKLRQFTRSYDDMDLGDRRNASRRGHYMHRSRSDHTIMDRYHLDDALAEAARTAKQLKKISSRMKHEFREDLRRYRY</sequence>
<evidence type="ECO:0000256" key="5">
    <source>
        <dbReference type="ARBA" id="ARBA00022490"/>
    </source>
</evidence>
<dbReference type="OMA" id="DNHQTQI"/>
<dbReference type="GeneID" id="20240603"/>
<evidence type="ECO:0000256" key="8">
    <source>
        <dbReference type="ARBA" id="ARBA00022989"/>
    </source>
</evidence>
<keyword evidence="13" id="KW-0539">Nucleus</keyword>
<feature type="compositionally biased region" description="Polar residues" evidence="15">
    <location>
        <begin position="6200"/>
        <end position="6212"/>
    </location>
</feature>
<dbReference type="GO" id="GO:0005856">
    <property type="term" value="C:cytoskeleton"/>
    <property type="evidence" value="ECO:0007669"/>
    <property type="project" value="UniProtKB-SubCell"/>
</dbReference>
<feature type="coiled-coil region" evidence="14">
    <location>
        <begin position="4412"/>
        <end position="4439"/>
    </location>
</feature>
<protein>
    <recommendedName>
        <fullName evidence="16">Calponin-homology (CH) domain-containing protein</fullName>
    </recommendedName>
</protein>